<feature type="transmembrane region" description="Helical" evidence="17">
    <location>
        <begin position="857"/>
        <end position="877"/>
    </location>
</feature>
<organism evidence="21">
    <name type="scientific">Oryza meridionalis</name>
    <dbReference type="NCBI Taxonomy" id="40149"/>
    <lineage>
        <taxon>Eukaryota</taxon>
        <taxon>Viridiplantae</taxon>
        <taxon>Streptophyta</taxon>
        <taxon>Embryophyta</taxon>
        <taxon>Tracheophyta</taxon>
        <taxon>Spermatophyta</taxon>
        <taxon>Magnoliopsida</taxon>
        <taxon>Liliopsida</taxon>
        <taxon>Poales</taxon>
        <taxon>Poaceae</taxon>
        <taxon>BOP clade</taxon>
        <taxon>Oryzoideae</taxon>
        <taxon>Oryzeae</taxon>
        <taxon>Oryzinae</taxon>
        <taxon>Oryza</taxon>
    </lineage>
</organism>
<dbReference type="Pfam" id="PF01657">
    <property type="entry name" value="Stress-antifung"/>
    <property type="match status" value="3"/>
</dbReference>
<dbReference type="CDD" id="cd14066">
    <property type="entry name" value="STKc_IRAK"/>
    <property type="match status" value="1"/>
</dbReference>
<dbReference type="PANTHER" id="PTHR27002">
    <property type="entry name" value="RECEPTOR-LIKE SERINE/THREONINE-PROTEIN KINASE SD1-8"/>
    <property type="match status" value="1"/>
</dbReference>
<dbReference type="InterPro" id="IPR002902">
    <property type="entry name" value="GNK2"/>
</dbReference>
<dbReference type="FunFam" id="3.30.430.20:FF:000004">
    <property type="entry name" value="Receptor-like serine-threonine protein kinase"/>
    <property type="match status" value="2"/>
</dbReference>
<feature type="chain" id="PRO_5002358108" description="Cysteine-rich receptor-like protein kinase 10" evidence="18">
    <location>
        <begin position="26"/>
        <end position="1242"/>
    </location>
</feature>
<dbReference type="GO" id="GO:0042742">
    <property type="term" value="P:defense response to bacterium"/>
    <property type="evidence" value="ECO:0007669"/>
    <property type="project" value="UniProtKB-ARBA"/>
</dbReference>
<reference evidence="21" key="2">
    <citation type="submission" date="2018-05" db="EMBL/GenBank/DDBJ databases">
        <title>OmerRS3 (Oryza meridionalis Reference Sequence Version 3).</title>
        <authorList>
            <person name="Zhang J."/>
            <person name="Kudrna D."/>
            <person name="Lee S."/>
            <person name="Talag J."/>
            <person name="Welchert J."/>
            <person name="Wing R.A."/>
        </authorList>
    </citation>
    <scope>NUCLEOTIDE SEQUENCE [LARGE SCALE GENOMIC DNA]</scope>
    <source>
        <strain evidence="21">cv. OR44</strain>
    </source>
</reference>
<feature type="signal peptide" evidence="18">
    <location>
        <begin position="1"/>
        <end position="25"/>
    </location>
</feature>
<evidence type="ECO:0008006" key="23">
    <source>
        <dbReference type="Google" id="ProtNLM"/>
    </source>
</evidence>
<evidence type="ECO:0000256" key="17">
    <source>
        <dbReference type="SAM" id="Phobius"/>
    </source>
</evidence>
<dbReference type="EnsemblPlants" id="OMERI07G14440.3">
    <property type="protein sequence ID" value="OMERI07G14440.3"/>
    <property type="gene ID" value="OMERI07G14440"/>
</dbReference>
<dbReference type="Gene3D" id="3.30.430.20">
    <property type="entry name" value="Gnk2 domain, C-X8-C-X2-C motif"/>
    <property type="match status" value="3"/>
</dbReference>
<keyword evidence="14" id="KW-0325">Glycoprotein</keyword>
<keyword evidence="22" id="KW-1185">Reference proteome</keyword>
<keyword evidence="9" id="KW-0611">Plant defense</keyword>
<keyword evidence="3" id="KW-0808">Transferase</keyword>
<keyword evidence="8" id="KW-0418">Kinase</keyword>
<evidence type="ECO:0000256" key="3">
    <source>
        <dbReference type="ARBA" id="ARBA00022679"/>
    </source>
</evidence>
<dbReference type="InterPro" id="IPR017441">
    <property type="entry name" value="Protein_kinase_ATP_BS"/>
</dbReference>
<dbReference type="InterPro" id="IPR008271">
    <property type="entry name" value="Ser/Thr_kinase_AS"/>
</dbReference>
<evidence type="ECO:0000313" key="21">
    <source>
        <dbReference type="EnsemblPlants" id="OMERI07G14440.3"/>
    </source>
</evidence>
<evidence type="ECO:0000256" key="16">
    <source>
        <dbReference type="SAM" id="MobiDB-lite"/>
    </source>
</evidence>
<feature type="domain" description="Gnk2-homologous" evidence="20">
    <location>
        <begin position="604"/>
        <end position="708"/>
    </location>
</feature>
<proteinExistence type="predicted"/>
<evidence type="ECO:0000256" key="12">
    <source>
        <dbReference type="ARBA" id="ARBA00023136"/>
    </source>
</evidence>
<dbReference type="InterPro" id="IPR001245">
    <property type="entry name" value="Ser-Thr/Tyr_kinase_cat_dom"/>
</dbReference>
<evidence type="ECO:0000256" key="9">
    <source>
        <dbReference type="ARBA" id="ARBA00022821"/>
    </source>
</evidence>
<evidence type="ECO:0000256" key="5">
    <source>
        <dbReference type="ARBA" id="ARBA00022729"/>
    </source>
</evidence>
<keyword evidence="2" id="KW-0723">Serine/threonine-protein kinase</keyword>
<feature type="binding site" evidence="15">
    <location>
        <position position="377"/>
    </location>
    <ligand>
        <name>ATP</name>
        <dbReference type="ChEBI" id="CHEBI:30616"/>
    </ligand>
</feature>
<evidence type="ECO:0000259" key="20">
    <source>
        <dbReference type="PROSITE" id="PS51473"/>
    </source>
</evidence>
<dbReference type="GO" id="GO:0005886">
    <property type="term" value="C:plasma membrane"/>
    <property type="evidence" value="ECO:0007669"/>
    <property type="project" value="TreeGrafter"/>
</dbReference>
<evidence type="ECO:0000256" key="1">
    <source>
        <dbReference type="ARBA" id="ARBA00004167"/>
    </source>
</evidence>
<evidence type="ECO:0000256" key="13">
    <source>
        <dbReference type="ARBA" id="ARBA00023157"/>
    </source>
</evidence>
<evidence type="ECO:0000256" key="14">
    <source>
        <dbReference type="ARBA" id="ARBA00023180"/>
    </source>
</evidence>
<feature type="region of interest" description="Disordered" evidence="16">
    <location>
        <begin position="1214"/>
        <end position="1242"/>
    </location>
</feature>
<feature type="domain" description="Gnk2-homologous" evidence="20">
    <location>
        <begin position="140"/>
        <end position="254"/>
    </location>
</feature>
<dbReference type="PROSITE" id="PS50011">
    <property type="entry name" value="PROTEIN_KINASE_DOM"/>
    <property type="match status" value="2"/>
</dbReference>
<sequence>MAYFYLAAAACLVGVFLHAPLATDAQPMPWHRCNATSGNYTANSTYHANIQYLATSLPAYASSSPSLFASGSSGAPPDAIYALALCRGDTTNASSCATCVAAAIQAAQKHCALVKTVAIYDDPCIVRFSNLVFPVSPPYNKGMFVAWDDNNVSAAAAATFAATVARLANATAEHAAADSVRRFATGEEESLAVAGEVYPKIYSLAQCTPDMSADACRSCLEDILVRMVPTYLAGRKGGRVLGVRCNFRFETYPFFFGQPLLQLPGSPASSSAPVNGERSKHKRSTVIGILVPAIALSSIVAWFCSWRWRRRLAARTLELIPTESSTDYMQSIGSLLLDLSTLRVATDDFSEHKRLGEGGFGVVYKGDLPKGQEIAVKRLAKTSKQGIEELKTELLLVAKLNHNNLVKLIGVCLEENEKILVYEYMPNRSLDNILFDAQKIKELNWGQRFKIINGIARGLQYLHEDSQLKIVHRDLKASNVLLDSAYNPKISDFGLAKIFERDQSKVITHRIAGTYGYMSPEYAMRGQYSIKSDVFSFGVLVLEIITGRRNFGSYGLPFGFRRLVLAQIRYKPPCPWPATTSPPQPPASRCCCSTYAPLTDAQTMLVPSCNSTNGNYTANSTYHANIQYLATSLPSYASSSPSLFASGSTGTVPDAIFALALRRGDTNSSSCATCVAAAIQSAQELCPLVKTVIVYDDTCILRFSNEAFPISPTSNSQGMVVALNAHSVSAAVAPAFEAAVVRLINTTADYAATDSVRRFGTGEEAFDETTSYPKFYSLAQGYPLEGLESTSGRENYWEVGNLIGRLGGRVLGVRCNFRFEVNPFFSGRSLLQLPVPSPSPAPPVIETRERSKNKRSAVLAISMPTIALVLATIAAWFCSTSWRRRRLARKTLRPNEVQCFGSLVLDLQTLRTATDNFSEHKRLGEGGFGVVYKGDLPEGQEIAVKRLAQTSRQGIEELKTKLLLVAKLNHNNLVRLIGVCLEENEKILAYEYMPNRSLDTILFDAERIKELDWGQRFKIINGIARGLQYLHEDSQLKIVHRDLKASNVLLDSAYNPKISDFGLAKIFERDQSQVITHRIAGTYGYMSPEYAMRGQYSIKSDVYSFGVLVSEIITGRRNFGSYGSDHVVDLIYVTWEHWTSDKAIELIDPSLGNRYPVDKVLKCIHIGLLCVQPKPADRPLMSAINAMLSSTGTIRLPSLSRPSFWFQEIGATASSGANSEQNPHNSRKMSQNEAPITELEPR</sequence>
<evidence type="ECO:0000256" key="4">
    <source>
        <dbReference type="ARBA" id="ARBA00022692"/>
    </source>
</evidence>
<dbReference type="Gramene" id="OMERI07G14440.3">
    <property type="protein sequence ID" value="OMERI07G14440.3"/>
    <property type="gene ID" value="OMERI07G14440"/>
</dbReference>
<dbReference type="PROSITE" id="PS00108">
    <property type="entry name" value="PROTEIN_KINASE_ST"/>
    <property type="match status" value="2"/>
</dbReference>
<keyword evidence="10 15" id="KW-0067">ATP-binding</keyword>
<dbReference type="SUPFAM" id="SSF56112">
    <property type="entry name" value="Protein kinase-like (PK-like)"/>
    <property type="match status" value="2"/>
</dbReference>
<evidence type="ECO:0000256" key="6">
    <source>
        <dbReference type="ARBA" id="ARBA00022737"/>
    </source>
</evidence>
<dbReference type="FunFam" id="1.10.510.10:FF:000129">
    <property type="entry name" value="cysteine-rich receptor-like protein kinase 10"/>
    <property type="match status" value="2"/>
</dbReference>
<feature type="domain" description="Protein kinase" evidence="19">
    <location>
        <begin position="349"/>
        <end position="629"/>
    </location>
</feature>
<feature type="domain" description="Protein kinase" evidence="19">
    <location>
        <begin position="917"/>
        <end position="1168"/>
    </location>
</feature>
<keyword evidence="6" id="KW-0677">Repeat</keyword>
<keyword evidence="13" id="KW-1015">Disulfide bond</keyword>
<keyword evidence="7 15" id="KW-0547">Nucleotide-binding</keyword>
<comment type="subcellular location">
    <subcellularLocation>
        <location evidence="1">Membrane</location>
        <topology evidence="1">Single-pass membrane protein</topology>
    </subcellularLocation>
</comment>
<evidence type="ECO:0000256" key="15">
    <source>
        <dbReference type="PROSITE-ProRule" id="PRU10141"/>
    </source>
</evidence>
<dbReference type="Gene3D" id="3.30.200.20">
    <property type="entry name" value="Phosphorylase Kinase, domain 1"/>
    <property type="match status" value="2"/>
</dbReference>
<dbReference type="FunFam" id="3.30.430.20:FF:000006">
    <property type="entry name" value="Receptor-like serine-threonine protein kinase"/>
    <property type="match status" value="1"/>
</dbReference>
<dbReference type="InterPro" id="IPR000719">
    <property type="entry name" value="Prot_kinase_dom"/>
</dbReference>
<keyword evidence="12 17" id="KW-0472">Membrane</keyword>
<feature type="binding site" evidence="15">
    <location>
        <position position="945"/>
    </location>
    <ligand>
        <name>ATP</name>
        <dbReference type="ChEBI" id="CHEBI:30616"/>
    </ligand>
</feature>
<dbReference type="InterPro" id="IPR038408">
    <property type="entry name" value="GNK2_sf"/>
</dbReference>
<evidence type="ECO:0000313" key="22">
    <source>
        <dbReference type="Proteomes" id="UP000008021"/>
    </source>
</evidence>
<dbReference type="GO" id="GO:0004674">
    <property type="term" value="F:protein serine/threonine kinase activity"/>
    <property type="evidence" value="ECO:0007669"/>
    <property type="project" value="UniProtKB-KW"/>
</dbReference>
<evidence type="ECO:0000256" key="2">
    <source>
        <dbReference type="ARBA" id="ARBA00022527"/>
    </source>
</evidence>
<dbReference type="InterPro" id="IPR011009">
    <property type="entry name" value="Kinase-like_dom_sf"/>
</dbReference>
<dbReference type="PANTHER" id="PTHR27002:SF423">
    <property type="entry name" value="CYSTEINE-RICH RECEPTOR-LIKE PROTEIN KINASE 10"/>
    <property type="match status" value="1"/>
</dbReference>
<keyword evidence="4 17" id="KW-0812">Transmembrane</keyword>
<dbReference type="SMART" id="SM00220">
    <property type="entry name" value="S_TKc"/>
    <property type="match status" value="2"/>
</dbReference>
<accession>A0A0E0ECN8</accession>
<dbReference type="Gene3D" id="1.10.510.10">
    <property type="entry name" value="Transferase(Phosphotransferase) domain 1"/>
    <property type="match status" value="2"/>
</dbReference>
<name>A0A0E0ECN8_9ORYZ</name>
<evidence type="ECO:0000259" key="19">
    <source>
        <dbReference type="PROSITE" id="PS50011"/>
    </source>
</evidence>
<protein>
    <recommendedName>
        <fullName evidence="23">Cysteine-rich receptor-like protein kinase 10</fullName>
    </recommendedName>
</protein>
<dbReference type="FunFam" id="3.30.200.20:FF:000142">
    <property type="entry name" value="Cysteine-rich receptor-like protein kinase 10"/>
    <property type="match status" value="2"/>
</dbReference>
<dbReference type="Pfam" id="PF07714">
    <property type="entry name" value="PK_Tyr_Ser-Thr"/>
    <property type="match status" value="1"/>
</dbReference>
<dbReference type="PROSITE" id="PS51473">
    <property type="entry name" value="GNK2"/>
    <property type="match status" value="3"/>
</dbReference>
<dbReference type="AlphaFoldDB" id="A0A0E0ECN8"/>
<dbReference type="Proteomes" id="UP000008021">
    <property type="component" value="Chromosome 7"/>
</dbReference>
<keyword evidence="11 17" id="KW-1133">Transmembrane helix</keyword>
<dbReference type="CDD" id="cd23509">
    <property type="entry name" value="Gnk2-like"/>
    <property type="match status" value="3"/>
</dbReference>
<dbReference type="GO" id="GO:0005524">
    <property type="term" value="F:ATP binding"/>
    <property type="evidence" value="ECO:0007669"/>
    <property type="project" value="UniProtKB-UniRule"/>
</dbReference>
<dbReference type="Pfam" id="PF00069">
    <property type="entry name" value="Pkinase"/>
    <property type="match status" value="1"/>
</dbReference>
<reference evidence="21" key="1">
    <citation type="submission" date="2015-04" db="UniProtKB">
        <authorList>
            <consortium name="EnsemblPlants"/>
        </authorList>
    </citation>
    <scope>IDENTIFICATION</scope>
</reference>
<evidence type="ECO:0000256" key="11">
    <source>
        <dbReference type="ARBA" id="ARBA00022989"/>
    </source>
</evidence>
<feature type="domain" description="Gnk2-homologous" evidence="20">
    <location>
        <begin position="28"/>
        <end position="133"/>
    </location>
</feature>
<keyword evidence="5 18" id="KW-0732">Signal</keyword>
<feature type="transmembrane region" description="Helical" evidence="17">
    <location>
        <begin position="286"/>
        <end position="305"/>
    </location>
</feature>
<feature type="compositionally biased region" description="Polar residues" evidence="16">
    <location>
        <begin position="1214"/>
        <end position="1234"/>
    </location>
</feature>
<evidence type="ECO:0000256" key="18">
    <source>
        <dbReference type="SAM" id="SignalP"/>
    </source>
</evidence>
<evidence type="ECO:0000256" key="8">
    <source>
        <dbReference type="ARBA" id="ARBA00022777"/>
    </source>
</evidence>
<evidence type="ECO:0000256" key="7">
    <source>
        <dbReference type="ARBA" id="ARBA00022741"/>
    </source>
</evidence>
<dbReference type="PROSITE" id="PS00107">
    <property type="entry name" value="PROTEIN_KINASE_ATP"/>
    <property type="match status" value="2"/>
</dbReference>
<evidence type="ECO:0000256" key="10">
    <source>
        <dbReference type="ARBA" id="ARBA00022840"/>
    </source>
</evidence>